<proteinExistence type="predicted"/>
<protein>
    <submittedName>
        <fullName evidence="2">Uncharacterized protein</fullName>
    </submittedName>
</protein>
<keyword evidence="1" id="KW-0472">Membrane</keyword>
<dbReference type="AlphaFoldDB" id="A0A8J2NR99"/>
<evidence type="ECO:0000256" key="1">
    <source>
        <dbReference type="SAM" id="Phobius"/>
    </source>
</evidence>
<accession>A0A8J2NR99</accession>
<dbReference type="Proteomes" id="UP000708208">
    <property type="component" value="Unassembled WGS sequence"/>
</dbReference>
<name>A0A8J2NR99_9HEXA</name>
<gene>
    <name evidence="2" type="ORF">AFUS01_LOCUS5044</name>
</gene>
<dbReference type="EMBL" id="CAJVCH010031927">
    <property type="protein sequence ID" value="CAG7710552.1"/>
    <property type="molecule type" value="Genomic_DNA"/>
</dbReference>
<organism evidence="2 3">
    <name type="scientific">Allacma fusca</name>
    <dbReference type="NCBI Taxonomy" id="39272"/>
    <lineage>
        <taxon>Eukaryota</taxon>
        <taxon>Metazoa</taxon>
        <taxon>Ecdysozoa</taxon>
        <taxon>Arthropoda</taxon>
        <taxon>Hexapoda</taxon>
        <taxon>Collembola</taxon>
        <taxon>Symphypleona</taxon>
        <taxon>Sminthuridae</taxon>
        <taxon>Allacma</taxon>
    </lineage>
</organism>
<feature type="transmembrane region" description="Helical" evidence="1">
    <location>
        <begin position="84"/>
        <end position="103"/>
    </location>
</feature>
<evidence type="ECO:0000313" key="2">
    <source>
        <dbReference type="EMBL" id="CAG7710552.1"/>
    </source>
</evidence>
<comment type="caution">
    <text evidence="2">The sequence shown here is derived from an EMBL/GenBank/DDBJ whole genome shotgun (WGS) entry which is preliminary data.</text>
</comment>
<feature type="transmembrane region" description="Helical" evidence="1">
    <location>
        <begin position="6"/>
        <end position="27"/>
    </location>
</feature>
<keyword evidence="1" id="KW-0812">Transmembrane</keyword>
<keyword evidence="3" id="KW-1185">Reference proteome</keyword>
<sequence>MATVKSFSILICLNAIYEMINMALSWISSSKLAEYLNNWTMIRKQFALTFPEEDIQEQENTEFKKHLQTDQGTRRGMLRFDIALCFYVLLMGLVPIFILPNFMGVNSPNIQKWLLYSYALHTVITEALEDVKNFLMYKSCSDAFKTVSLYFNDGRFLVANLGSVLASEFIILGKDKHISGYSIGTNK</sequence>
<evidence type="ECO:0000313" key="3">
    <source>
        <dbReference type="Proteomes" id="UP000708208"/>
    </source>
</evidence>
<keyword evidence="1" id="KW-1133">Transmembrane helix</keyword>
<reference evidence="2" key="1">
    <citation type="submission" date="2021-06" db="EMBL/GenBank/DDBJ databases">
        <authorList>
            <person name="Hodson N. C."/>
            <person name="Mongue J. A."/>
            <person name="Jaron S. K."/>
        </authorList>
    </citation>
    <scope>NUCLEOTIDE SEQUENCE</scope>
</reference>